<proteinExistence type="predicted"/>
<dbReference type="Proteomes" id="UP001605261">
    <property type="component" value="Unassembled WGS sequence"/>
</dbReference>
<accession>A0ABW7CUI9</accession>
<dbReference type="RefSeq" id="WP_394161883.1">
    <property type="nucleotide sequence ID" value="NZ_JBHGCJ010000003.1"/>
</dbReference>
<organism evidence="1 2">
    <name type="scientific">Stenotrophomonas nematodicola</name>
    <dbReference type="NCBI Taxonomy" id="2656746"/>
    <lineage>
        <taxon>Bacteria</taxon>
        <taxon>Pseudomonadati</taxon>
        <taxon>Pseudomonadota</taxon>
        <taxon>Gammaproteobacteria</taxon>
        <taxon>Lysobacterales</taxon>
        <taxon>Lysobacteraceae</taxon>
        <taxon>Stenotrophomonas</taxon>
    </lineage>
</organism>
<gene>
    <name evidence="1" type="ORF">ACEU0G_002607</name>
</gene>
<evidence type="ECO:0000313" key="1">
    <source>
        <dbReference type="EMBL" id="MFG6108617.1"/>
    </source>
</evidence>
<protein>
    <submittedName>
        <fullName evidence="1">Uncharacterized protein</fullName>
    </submittedName>
</protein>
<name>A0ABW7CUI9_9GAMM</name>
<keyword evidence="2" id="KW-1185">Reference proteome</keyword>
<reference evidence="1 2" key="1">
    <citation type="submission" date="2024-09" db="EMBL/GenBank/DDBJ databases">
        <authorList>
            <consortium name="All-Russian atlas of soil microorganisms"/>
            <consortium name="as a basis for the search for new antimicrobial producers and enzymes with unique properties"/>
            <person name="Sokolova E.A."/>
            <person name="Voronina E.N."/>
        </authorList>
    </citation>
    <scope>NUCLEOTIDE SEQUENCE [LARGE SCALE GENOMIC DNA]</scope>
    <source>
        <strain evidence="1 2">AF-22b-331.1</strain>
    </source>
</reference>
<comment type="caution">
    <text evidence="1">The sequence shown here is derived from an EMBL/GenBank/DDBJ whole genome shotgun (WGS) entry which is preliminary data.</text>
</comment>
<dbReference type="EMBL" id="JBHGCJ010000003">
    <property type="protein sequence ID" value="MFG6108617.1"/>
    <property type="molecule type" value="Genomic_DNA"/>
</dbReference>
<sequence>MSRQVTSILLLVGLITGANLLLAASVRGASAESLQLERDVELDTLLTQRARYALERVALVDGQSRPRHVNASLNIATGVITVRLDRSFLPEDYGPSFEDQRSNINNGLIYEAEKFAPVSAVEYLYDGKDIYQYFPEVKAADDAARLEGERRNGPGWQLLRQAMVIS</sequence>
<evidence type="ECO:0000313" key="2">
    <source>
        <dbReference type="Proteomes" id="UP001605261"/>
    </source>
</evidence>